<dbReference type="PANTHER" id="PTHR12227">
    <property type="entry name" value="GLYCERATE KINASE"/>
    <property type="match status" value="1"/>
</dbReference>
<dbReference type="GO" id="GO:0005737">
    <property type="term" value="C:cytoplasm"/>
    <property type="evidence" value="ECO:0007669"/>
    <property type="project" value="TreeGrafter"/>
</dbReference>
<feature type="domain" description="MOFRL" evidence="2">
    <location>
        <begin position="243"/>
        <end position="352"/>
    </location>
</feature>
<gene>
    <name evidence="4" type="ORF">EB796_011639</name>
</gene>
<proteinExistence type="inferred from homology"/>
<sequence>MVCSLTENDVLITLTSGGGSNLLCLPVPPLTLKDLSGATKSLANAGAGIVELNTVRKHIDILKGGGLAQLAYPAQVINLVLSDVVGDPLDTIASGPTVPDLSTAQDALRIVEKYLPRNEDLLDVKLVLQKDGKQQALSSMGLSRIDYSHVHNIIIGSNSISLAAAVSQCDSMSVIPVLLTSQLCGNATQVGRDMAELAKRILNTGENLDYIEGLFEGTVAFEEDINNKIKQAKDLAIEQNSQVCLLFGGETTVEVTGSGRGGRNQEMCLSAMIAMDSMNLSPNSVTFASIGTDGQDGPTSAAGAVVAPLCSSTSQLDPLAFLKNNDSHSYFSELEGGKFIYNTGLTGTNVMDIGIMLLDFEDS</sequence>
<dbReference type="OrthoDB" id="44918at2759"/>
<evidence type="ECO:0000313" key="4">
    <source>
        <dbReference type="EMBL" id="KAF6030056.1"/>
    </source>
</evidence>
<accession>A0A7J7JXI1</accession>
<dbReference type="InterPro" id="IPR025286">
    <property type="entry name" value="MOFRL_assoc_dom"/>
</dbReference>
<protein>
    <submittedName>
        <fullName evidence="4">GLYCTK</fullName>
    </submittedName>
</protein>
<evidence type="ECO:0000259" key="2">
    <source>
        <dbReference type="Pfam" id="PF05161"/>
    </source>
</evidence>
<dbReference type="Proteomes" id="UP000593567">
    <property type="component" value="Unassembled WGS sequence"/>
</dbReference>
<dbReference type="InterPro" id="IPR038614">
    <property type="entry name" value="GK_N_sf"/>
</dbReference>
<dbReference type="Pfam" id="PF13660">
    <property type="entry name" value="DUF4147"/>
    <property type="match status" value="1"/>
</dbReference>
<dbReference type="Gene3D" id="3.40.50.10180">
    <property type="entry name" value="Glycerate kinase, MOFRL-like N-terminal domain"/>
    <property type="match status" value="1"/>
</dbReference>
<name>A0A7J7JXI1_BUGNE</name>
<evidence type="ECO:0000313" key="5">
    <source>
        <dbReference type="Proteomes" id="UP000593567"/>
    </source>
</evidence>
<organism evidence="4 5">
    <name type="scientific">Bugula neritina</name>
    <name type="common">Brown bryozoan</name>
    <name type="synonym">Sertularia neritina</name>
    <dbReference type="NCBI Taxonomy" id="10212"/>
    <lineage>
        <taxon>Eukaryota</taxon>
        <taxon>Metazoa</taxon>
        <taxon>Spiralia</taxon>
        <taxon>Lophotrochozoa</taxon>
        <taxon>Bryozoa</taxon>
        <taxon>Gymnolaemata</taxon>
        <taxon>Cheilostomatida</taxon>
        <taxon>Flustrina</taxon>
        <taxon>Buguloidea</taxon>
        <taxon>Bugulidae</taxon>
        <taxon>Bugula</taxon>
    </lineage>
</organism>
<dbReference type="InterPro" id="IPR037035">
    <property type="entry name" value="GK-like_C_sf"/>
</dbReference>
<keyword evidence="5" id="KW-1185">Reference proteome</keyword>
<dbReference type="PANTHER" id="PTHR12227:SF0">
    <property type="entry name" value="GLYCERATE KINASE"/>
    <property type="match status" value="1"/>
</dbReference>
<dbReference type="GO" id="GO:0008887">
    <property type="term" value="F:glycerate kinase activity"/>
    <property type="evidence" value="ECO:0007669"/>
    <property type="project" value="InterPro"/>
</dbReference>
<dbReference type="Pfam" id="PF05161">
    <property type="entry name" value="MOFRL"/>
    <property type="match status" value="1"/>
</dbReference>
<dbReference type="EMBL" id="VXIV02001760">
    <property type="protein sequence ID" value="KAF6030056.1"/>
    <property type="molecule type" value="Genomic_DNA"/>
</dbReference>
<dbReference type="AlphaFoldDB" id="A0A7J7JXI1"/>
<comment type="similarity">
    <text evidence="1">Belongs to the glycerate kinase type-2 family.</text>
</comment>
<evidence type="ECO:0000256" key="1">
    <source>
        <dbReference type="ARBA" id="ARBA00005393"/>
    </source>
</evidence>
<comment type="caution">
    <text evidence="4">The sequence shown here is derived from an EMBL/GenBank/DDBJ whole genome shotgun (WGS) entry which is preliminary data.</text>
</comment>
<evidence type="ECO:0000259" key="3">
    <source>
        <dbReference type="Pfam" id="PF13660"/>
    </source>
</evidence>
<feature type="domain" description="MOFRL-associated" evidence="3">
    <location>
        <begin position="2"/>
        <end position="116"/>
    </location>
</feature>
<reference evidence="4" key="1">
    <citation type="submission" date="2020-06" db="EMBL/GenBank/DDBJ databases">
        <title>Draft genome of Bugula neritina, a colonial animal packing powerful symbionts and potential medicines.</title>
        <authorList>
            <person name="Rayko M."/>
        </authorList>
    </citation>
    <scope>NUCLEOTIDE SEQUENCE [LARGE SCALE GENOMIC DNA]</scope>
    <source>
        <strain evidence="4">Kwan_BN1</strain>
    </source>
</reference>
<dbReference type="InterPro" id="IPR039760">
    <property type="entry name" value="MOFRL_protein"/>
</dbReference>
<dbReference type="InterPro" id="IPR007835">
    <property type="entry name" value="MOFRL"/>
</dbReference>
<dbReference type="Gene3D" id="3.40.1480.10">
    <property type="entry name" value="MOFRL domain"/>
    <property type="match status" value="1"/>
</dbReference>
<dbReference type="SUPFAM" id="SSF82544">
    <property type="entry name" value="GckA/TtuD-like"/>
    <property type="match status" value="1"/>
</dbReference>